<reference evidence="2 3" key="1">
    <citation type="journal article" date="2016" name="Nat. Commun.">
        <title>Thousands of microbial genomes shed light on interconnected biogeochemical processes in an aquifer system.</title>
        <authorList>
            <person name="Anantharaman K."/>
            <person name="Brown C.T."/>
            <person name="Hug L.A."/>
            <person name="Sharon I."/>
            <person name="Castelle C.J."/>
            <person name="Probst A.J."/>
            <person name="Thomas B.C."/>
            <person name="Singh A."/>
            <person name="Wilkins M.J."/>
            <person name="Karaoz U."/>
            <person name="Brodie E.L."/>
            <person name="Williams K.H."/>
            <person name="Hubbard S.S."/>
            <person name="Banfield J.F."/>
        </authorList>
    </citation>
    <scope>NUCLEOTIDE SEQUENCE [LARGE SCALE GENOMIC DNA]</scope>
</reference>
<feature type="region of interest" description="Disordered" evidence="1">
    <location>
        <begin position="1"/>
        <end position="41"/>
    </location>
</feature>
<comment type="caution">
    <text evidence="2">The sequence shown here is derived from an EMBL/GenBank/DDBJ whole genome shotgun (WGS) entry which is preliminary data.</text>
</comment>
<sequence>MPREERDNNPRQITSEKQIPPRDNFTPVSQAEGSIKSFDGFEDLPQEQQEAVVHYAGTTAYYFGLRVHARVFPNFEDRRLLSRGFITPNTLISEQEQLKGNGVPERFIKAADLIGQTIAIEMVAERAEQAIQNSQYLFQRRAS</sequence>
<dbReference type="AlphaFoldDB" id="A0A1F5HW42"/>
<protein>
    <submittedName>
        <fullName evidence="2">Uncharacterized protein</fullName>
    </submittedName>
</protein>
<evidence type="ECO:0000256" key="1">
    <source>
        <dbReference type="SAM" id="MobiDB-lite"/>
    </source>
</evidence>
<evidence type="ECO:0000313" key="2">
    <source>
        <dbReference type="EMBL" id="OGE08215.1"/>
    </source>
</evidence>
<evidence type="ECO:0000313" key="3">
    <source>
        <dbReference type="Proteomes" id="UP000179227"/>
    </source>
</evidence>
<dbReference type="Proteomes" id="UP000179227">
    <property type="component" value="Unassembled WGS sequence"/>
</dbReference>
<organism evidence="2 3">
    <name type="scientific">Candidatus Curtissbacteria bacterium RIFCSPLOWO2_01_FULL_42_26</name>
    <dbReference type="NCBI Taxonomy" id="1797729"/>
    <lineage>
        <taxon>Bacteria</taxon>
        <taxon>Candidatus Curtissiibacteriota</taxon>
    </lineage>
</organism>
<accession>A0A1F5HW42</accession>
<name>A0A1F5HW42_9BACT</name>
<dbReference type="EMBL" id="MFBS01000041">
    <property type="protein sequence ID" value="OGE08215.1"/>
    <property type="molecule type" value="Genomic_DNA"/>
</dbReference>
<proteinExistence type="predicted"/>
<gene>
    <name evidence="2" type="ORF">A3A60_03815</name>
</gene>